<dbReference type="SMART" id="SM00408">
    <property type="entry name" value="IGc2"/>
    <property type="match status" value="2"/>
</dbReference>
<accession>A0A9D4P7P2</accession>
<dbReference type="CDD" id="cd00096">
    <property type="entry name" value="Ig"/>
    <property type="match status" value="2"/>
</dbReference>
<dbReference type="GO" id="GO:0098632">
    <property type="term" value="F:cell-cell adhesion mediator activity"/>
    <property type="evidence" value="ECO:0007669"/>
    <property type="project" value="TreeGrafter"/>
</dbReference>
<dbReference type="PANTHER" id="PTHR10075:SF14">
    <property type="entry name" value="CELL ADHESION MOLECULE DSCAM2-RELATED"/>
    <property type="match status" value="1"/>
</dbReference>
<evidence type="ECO:0000256" key="1">
    <source>
        <dbReference type="ARBA" id="ARBA00023319"/>
    </source>
</evidence>
<reference evidence="3" key="1">
    <citation type="submission" date="2020-06" db="EMBL/GenBank/DDBJ databases">
        <authorList>
            <person name="Ji K."/>
            <person name="Li J."/>
        </authorList>
    </citation>
    <scope>NUCLEOTIDE SEQUENCE</scope>
    <source>
        <strain evidence="3">JKM2019</strain>
        <tissue evidence="3">Whole body</tissue>
    </source>
</reference>
<dbReference type="PROSITE" id="PS50835">
    <property type="entry name" value="IG_LIKE"/>
    <property type="match status" value="2"/>
</dbReference>
<dbReference type="Proteomes" id="UP000828236">
    <property type="component" value="Unassembled WGS sequence"/>
</dbReference>
<dbReference type="InterPro" id="IPR036179">
    <property type="entry name" value="Ig-like_dom_sf"/>
</dbReference>
<name>A0A9D4P7P2_DERFA</name>
<dbReference type="PANTHER" id="PTHR10075">
    <property type="entry name" value="BASIGIN RELATED"/>
    <property type="match status" value="1"/>
</dbReference>
<dbReference type="GO" id="GO:0007156">
    <property type="term" value="P:homophilic cell adhesion via plasma membrane adhesion molecules"/>
    <property type="evidence" value="ECO:0007669"/>
    <property type="project" value="TreeGrafter"/>
</dbReference>
<dbReference type="SMART" id="SM00409">
    <property type="entry name" value="IG"/>
    <property type="match status" value="3"/>
</dbReference>
<dbReference type="AlphaFoldDB" id="A0A9D4P7P2"/>
<dbReference type="InterPro" id="IPR013098">
    <property type="entry name" value="Ig_I-set"/>
</dbReference>
<comment type="caution">
    <text evidence="3">The sequence shown here is derived from an EMBL/GenBank/DDBJ whole genome shotgun (WGS) entry which is preliminary data.</text>
</comment>
<dbReference type="SUPFAM" id="SSF48726">
    <property type="entry name" value="Immunoglobulin"/>
    <property type="match status" value="3"/>
</dbReference>
<dbReference type="Pfam" id="PF07679">
    <property type="entry name" value="I-set"/>
    <property type="match status" value="2"/>
</dbReference>
<dbReference type="InterPro" id="IPR003599">
    <property type="entry name" value="Ig_sub"/>
</dbReference>
<feature type="domain" description="Ig-like" evidence="2">
    <location>
        <begin position="99"/>
        <end position="192"/>
    </location>
</feature>
<dbReference type="InterPro" id="IPR013783">
    <property type="entry name" value="Ig-like_fold"/>
</dbReference>
<organism evidence="3">
    <name type="scientific">Dermatophagoides farinae</name>
    <name type="common">American house dust mite</name>
    <dbReference type="NCBI Taxonomy" id="6954"/>
    <lineage>
        <taxon>Eukaryota</taxon>
        <taxon>Metazoa</taxon>
        <taxon>Ecdysozoa</taxon>
        <taxon>Arthropoda</taxon>
        <taxon>Chelicerata</taxon>
        <taxon>Arachnida</taxon>
        <taxon>Acari</taxon>
        <taxon>Acariformes</taxon>
        <taxon>Sarcoptiformes</taxon>
        <taxon>Astigmata</taxon>
        <taxon>Psoroptidia</taxon>
        <taxon>Analgoidea</taxon>
        <taxon>Pyroglyphidae</taxon>
        <taxon>Dermatophagoidinae</taxon>
        <taxon>Dermatophagoides</taxon>
    </lineage>
</organism>
<dbReference type="EMBL" id="SDOV01000001">
    <property type="protein sequence ID" value="KAH7646196.1"/>
    <property type="molecule type" value="Genomic_DNA"/>
</dbReference>
<evidence type="ECO:0000313" key="3">
    <source>
        <dbReference type="EMBL" id="KAH7646196.1"/>
    </source>
</evidence>
<keyword evidence="1" id="KW-0393">Immunoglobulin domain</keyword>
<sequence length="305" mass="34177">MFESPVLVKLYSKNEQTKGSDLVLTCNVAKGSKPLRFQWFKNGVELSNTGRSTIENKDIFSFFTLRNIDSNDVGNYSCVVTNKFGFDKLWIQLTVTAKPILNKFPASEINLSINSSYILPCSISSGSTSIFFEWYKDDHKKLSSTEYKIVIYDTMSSIVFKRLNSNDDTGTYTCNARNVHGTDSITTKLVIQDAPRISKLFSTELNQSEGSVLNIPFSIKTDNFLSFLTILKLKASDSGNYSCIVGNQFGIDIQWTLLQVKESPLLLKQFAHLTSVKGSDIVFTCNVAKKSTHEVLCDLNDSCNY</sequence>
<dbReference type="GO" id="GO:0005886">
    <property type="term" value="C:plasma membrane"/>
    <property type="evidence" value="ECO:0007669"/>
    <property type="project" value="TreeGrafter"/>
</dbReference>
<proteinExistence type="predicted"/>
<dbReference type="InterPro" id="IPR003598">
    <property type="entry name" value="Ig_sub2"/>
</dbReference>
<dbReference type="GO" id="GO:0070593">
    <property type="term" value="P:dendrite self-avoidance"/>
    <property type="evidence" value="ECO:0007669"/>
    <property type="project" value="TreeGrafter"/>
</dbReference>
<evidence type="ECO:0000259" key="2">
    <source>
        <dbReference type="PROSITE" id="PS50835"/>
    </source>
</evidence>
<dbReference type="FunFam" id="2.60.40.10:FF:000107">
    <property type="entry name" value="Myosin, light chain kinase a"/>
    <property type="match status" value="1"/>
</dbReference>
<feature type="domain" description="Ig-like" evidence="2">
    <location>
        <begin position="5"/>
        <end position="96"/>
    </location>
</feature>
<dbReference type="GO" id="GO:0030424">
    <property type="term" value="C:axon"/>
    <property type="evidence" value="ECO:0007669"/>
    <property type="project" value="TreeGrafter"/>
</dbReference>
<protein>
    <submittedName>
        <fullName evidence="3">Immunoglobulin domain containing protein</fullName>
    </submittedName>
</protein>
<dbReference type="GO" id="GO:0007411">
    <property type="term" value="P:axon guidance"/>
    <property type="evidence" value="ECO:0007669"/>
    <property type="project" value="TreeGrafter"/>
</dbReference>
<dbReference type="InterPro" id="IPR007110">
    <property type="entry name" value="Ig-like_dom"/>
</dbReference>
<dbReference type="Gene3D" id="2.60.40.10">
    <property type="entry name" value="Immunoglobulins"/>
    <property type="match status" value="3"/>
</dbReference>
<gene>
    <name evidence="3" type="ORF">HUG17_1734</name>
</gene>
<reference evidence="3" key="2">
    <citation type="journal article" date="2021" name="World Allergy Organ. J.">
        <title>Chromosome-level assembly of Dermatophagoides farinae genome and transcriptome reveals two novel allergens Der f 37 and Der f 39.</title>
        <authorList>
            <person name="Chen J."/>
            <person name="Cai Z."/>
            <person name="Fan D."/>
            <person name="Hu J."/>
            <person name="Hou Y."/>
            <person name="He Y."/>
            <person name="Zhang Z."/>
            <person name="Zhao Z."/>
            <person name="Gao P."/>
            <person name="Hu W."/>
            <person name="Sun J."/>
            <person name="Li J."/>
            <person name="Ji K."/>
        </authorList>
    </citation>
    <scope>NUCLEOTIDE SEQUENCE</scope>
    <source>
        <strain evidence="3">JKM2019</strain>
    </source>
</reference>